<keyword evidence="5 6" id="KW-0456">Lyase</keyword>
<protein>
    <recommendedName>
        <fullName evidence="6">7,8-dihydroneopterin aldolase</fullName>
        <ecNumber evidence="6">4.1.2.25</ecNumber>
    </recommendedName>
</protein>
<evidence type="ECO:0000256" key="4">
    <source>
        <dbReference type="ARBA" id="ARBA00022909"/>
    </source>
</evidence>
<feature type="domain" description="Dihydroneopterin aldolase/epimerase" evidence="7">
    <location>
        <begin position="4"/>
        <end position="117"/>
    </location>
</feature>
<keyword evidence="9" id="KW-1185">Reference proteome</keyword>
<evidence type="ECO:0000256" key="3">
    <source>
        <dbReference type="ARBA" id="ARBA00005708"/>
    </source>
</evidence>
<dbReference type="SUPFAM" id="SSF55620">
    <property type="entry name" value="Tetrahydrobiopterin biosynthesis enzymes-like"/>
    <property type="match status" value="1"/>
</dbReference>
<dbReference type="PANTHER" id="PTHR42844:SF1">
    <property type="entry name" value="DIHYDRONEOPTERIN ALDOLASE 1-RELATED"/>
    <property type="match status" value="1"/>
</dbReference>
<sequence>MDKIHLSGMEFYAYHGVFSEENKLGQMFVVDLVMEADLSEAAETDDVTKTVNYAEAYEATKEIVEERTYDLVETVTAKICEAVLDKFSIVKRVTVKVMKKNPPIPGHYDYVAIEMTRERA</sequence>
<dbReference type="Pfam" id="PF02152">
    <property type="entry name" value="FolB"/>
    <property type="match status" value="1"/>
</dbReference>
<dbReference type="Gene3D" id="3.30.1130.10">
    <property type="match status" value="1"/>
</dbReference>
<dbReference type="Proteomes" id="UP001596143">
    <property type="component" value="Unassembled WGS sequence"/>
</dbReference>
<dbReference type="RefSeq" id="WP_270895737.1">
    <property type="nucleotide sequence ID" value="NZ_JBHSPF010000046.1"/>
</dbReference>
<proteinExistence type="inferred from homology"/>
<dbReference type="SMART" id="SM00905">
    <property type="entry name" value="FolB"/>
    <property type="match status" value="1"/>
</dbReference>
<evidence type="ECO:0000256" key="2">
    <source>
        <dbReference type="ARBA" id="ARBA00005013"/>
    </source>
</evidence>
<reference evidence="9" key="1">
    <citation type="journal article" date="2019" name="Int. J. Syst. Evol. Microbiol.">
        <title>The Global Catalogue of Microorganisms (GCM) 10K type strain sequencing project: providing services to taxonomists for standard genome sequencing and annotation.</title>
        <authorList>
            <consortium name="The Broad Institute Genomics Platform"/>
            <consortium name="The Broad Institute Genome Sequencing Center for Infectious Disease"/>
            <person name="Wu L."/>
            <person name="Ma J."/>
        </authorList>
    </citation>
    <scope>NUCLEOTIDE SEQUENCE [LARGE SCALE GENOMIC DNA]</scope>
    <source>
        <strain evidence="9">CGMCC 1.15790</strain>
    </source>
</reference>
<dbReference type="InterPro" id="IPR006156">
    <property type="entry name" value="Dihydroneopterin_aldolase"/>
</dbReference>
<dbReference type="CDD" id="cd00534">
    <property type="entry name" value="DHNA_DHNTPE"/>
    <property type="match status" value="1"/>
</dbReference>
<evidence type="ECO:0000256" key="5">
    <source>
        <dbReference type="ARBA" id="ARBA00023239"/>
    </source>
</evidence>
<comment type="function">
    <text evidence="6">Catalyzes the conversion of 7,8-dihydroneopterin to 6-hydroxymethyl-7,8-dihydropterin.</text>
</comment>
<evidence type="ECO:0000256" key="1">
    <source>
        <dbReference type="ARBA" id="ARBA00001353"/>
    </source>
</evidence>
<dbReference type="InterPro" id="IPR043133">
    <property type="entry name" value="GTP-CH-I_C/QueF"/>
</dbReference>
<dbReference type="GO" id="GO:0004150">
    <property type="term" value="F:dihydroneopterin aldolase activity"/>
    <property type="evidence" value="ECO:0007669"/>
    <property type="project" value="UniProtKB-EC"/>
</dbReference>
<organism evidence="8 9">
    <name type="scientific">Aliibacillus thermotolerans</name>
    <dbReference type="NCBI Taxonomy" id="1834418"/>
    <lineage>
        <taxon>Bacteria</taxon>
        <taxon>Bacillati</taxon>
        <taxon>Bacillota</taxon>
        <taxon>Bacilli</taxon>
        <taxon>Bacillales</taxon>
        <taxon>Bacillaceae</taxon>
        <taxon>Aliibacillus</taxon>
    </lineage>
</organism>
<comment type="similarity">
    <text evidence="3 6">Belongs to the DHNA family.</text>
</comment>
<name>A0ABW0U6E4_9BACI</name>
<evidence type="ECO:0000313" key="8">
    <source>
        <dbReference type="EMBL" id="MFC5629046.1"/>
    </source>
</evidence>
<gene>
    <name evidence="8" type="primary">folB</name>
    <name evidence="8" type="ORF">ACFPTR_09185</name>
</gene>
<evidence type="ECO:0000259" key="7">
    <source>
        <dbReference type="SMART" id="SM00905"/>
    </source>
</evidence>
<comment type="caution">
    <text evidence="8">The sequence shown here is derived from an EMBL/GenBank/DDBJ whole genome shotgun (WGS) entry which is preliminary data.</text>
</comment>
<dbReference type="EMBL" id="JBHSPF010000046">
    <property type="protein sequence ID" value="MFC5629046.1"/>
    <property type="molecule type" value="Genomic_DNA"/>
</dbReference>
<comment type="pathway">
    <text evidence="2 6">Cofactor biosynthesis; tetrahydrofolate biosynthesis; 2-amino-4-hydroxy-6-hydroxymethyl-7,8-dihydropteridine diphosphate from 7,8-dihydroneopterin triphosphate: step 3/4.</text>
</comment>
<evidence type="ECO:0000256" key="6">
    <source>
        <dbReference type="RuleBase" id="RU362079"/>
    </source>
</evidence>
<evidence type="ECO:0000313" key="9">
    <source>
        <dbReference type="Proteomes" id="UP001596143"/>
    </source>
</evidence>
<dbReference type="InterPro" id="IPR006157">
    <property type="entry name" value="FolB_dom"/>
</dbReference>
<dbReference type="NCBIfam" id="TIGR00526">
    <property type="entry name" value="folB_dom"/>
    <property type="match status" value="1"/>
</dbReference>
<accession>A0ABW0U6E4</accession>
<comment type="catalytic activity">
    <reaction evidence="1 6">
        <text>7,8-dihydroneopterin = 6-hydroxymethyl-7,8-dihydropterin + glycolaldehyde</text>
        <dbReference type="Rhea" id="RHEA:10540"/>
        <dbReference type="ChEBI" id="CHEBI:17001"/>
        <dbReference type="ChEBI" id="CHEBI:17071"/>
        <dbReference type="ChEBI" id="CHEBI:44841"/>
        <dbReference type="EC" id="4.1.2.25"/>
    </reaction>
</comment>
<dbReference type="NCBIfam" id="TIGR00525">
    <property type="entry name" value="folB"/>
    <property type="match status" value="1"/>
</dbReference>
<keyword evidence="4 6" id="KW-0289">Folate biosynthesis</keyword>
<dbReference type="PANTHER" id="PTHR42844">
    <property type="entry name" value="DIHYDRONEOPTERIN ALDOLASE 1-RELATED"/>
    <property type="match status" value="1"/>
</dbReference>
<dbReference type="EC" id="4.1.2.25" evidence="6"/>